<accession>A0ABS1MGM0</accession>
<proteinExistence type="predicted"/>
<feature type="domain" description="Amidase" evidence="1">
    <location>
        <begin position="18"/>
        <end position="429"/>
    </location>
</feature>
<sequence>MVAHEDTRTPLEQARLALIRAEQHSHLNAFITVATEDELTRRPPITDGPLSGVPVAVKDNIDVVGFPCTAGTPRLREWRPASNAVVIDRMQAAGAVVVGKTNMHELAAGVTSNNHAFGPVRNPHHPDLIAGGSSGGSAAAVAAGVVDLALGTDTAGSCRIPAALSGCVGFRPTIGRYPLGGVLPLSSTRDTVGVLARSVAQVSAIDPVIASIPAATKGFRDHVRLGVPRLYFYEQLEGELAAVVDRALDALAGAGVVLVETEVFGVGEVMAAASLPSILYDAVRDMATYLSRHRADIHVWEVVEQMAGPERFLLENELWGSPVPDETHRLILAEHRRRLIGAYRECLERDDLDALVVPTTPVTARPIGCDETIVVDGVEQPTLSTYLRNTDPTALAGLPSVSVPAGTTESGRPVGISFDALAGADALVLGIAQRFEHILGR</sequence>
<gene>
    <name evidence="2" type="ORF">JK358_35915</name>
</gene>
<evidence type="ECO:0000313" key="3">
    <source>
        <dbReference type="Proteomes" id="UP000602198"/>
    </source>
</evidence>
<dbReference type="EMBL" id="JAERRJ010000019">
    <property type="protein sequence ID" value="MBL1079803.1"/>
    <property type="molecule type" value="Genomic_DNA"/>
</dbReference>
<protein>
    <submittedName>
        <fullName evidence="2">Amidase</fullName>
    </submittedName>
</protein>
<dbReference type="SUPFAM" id="SSF75304">
    <property type="entry name" value="Amidase signature (AS) enzymes"/>
    <property type="match status" value="1"/>
</dbReference>
<reference evidence="2 3" key="1">
    <citation type="submission" date="2021-01" db="EMBL/GenBank/DDBJ databases">
        <title>WGS of actinomycetes isolated from Thailand.</title>
        <authorList>
            <person name="Thawai C."/>
        </authorList>
    </citation>
    <scope>NUCLEOTIDE SEQUENCE [LARGE SCALE GENOMIC DNA]</scope>
    <source>
        <strain evidence="2 3">LPG 2</strain>
    </source>
</reference>
<dbReference type="Proteomes" id="UP000602198">
    <property type="component" value="Unassembled WGS sequence"/>
</dbReference>
<name>A0ABS1MGM0_9NOCA</name>
<dbReference type="Gene3D" id="3.90.1300.10">
    <property type="entry name" value="Amidase signature (AS) domain"/>
    <property type="match status" value="1"/>
</dbReference>
<dbReference type="InterPro" id="IPR023631">
    <property type="entry name" value="Amidase_dom"/>
</dbReference>
<comment type="caution">
    <text evidence="2">The sequence shown here is derived from an EMBL/GenBank/DDBJ whole genome shotgun (WGS) entry which is preliminary data.</text>
</comment>
<dbReference type="RefSeq" id="WP_201957538.1">
    <property type="nucleotide sequence ID" value="NZ_JAERRJ010000019.1"/>
</dbReference>
<dbReference type="PANTHER" id="PTHR11895">
    <property type="entry name" value="TRANSAMIDASE"/>
    <property type="match status" value="1"/>
</dbReference>
<evidence type="ECO:0000259" key="1">
    <source>
        <dbReference type="Pfam" id="PF01425"/>
    </source>
</evidence>
<organism evidence="2 3">
    <name type="scientific">Nocardia acididurans</name>
    <dbReference type="NCBI Taxonomy" id="2802282"/>
    <lineage>
        <taxon>Bacteria</taxon>
        <taxon>Bacillati</taxon>
        <taxon>Actinomycetota</taxon>
        <taxon>Actinomycetes</taxon>
        <taxon>Mycobacteriales</taxon>
        <taxon>Nocardiaceae</taxon>
        <taxon>Nocardia</taxon>
    </lineage>
</organism>
<dbReference type="InterPro" id="IPR036928">
    <property type="entry name" value="AS_sf"/>
</dbReference>
<dbReference type="Pfam" id="PF01425">
    <property type="entry name" value="Amidase"/>
    <property type="match status" value="1"/>
</dbReference>
<dbReference type="PANTHER" id="PTHR11895:SF151">
    <property type="entry name" value="GLUTAMYL-TRNA(GLN) AMIDOTRANSFERASE SUBUNIT A"/>
    <property type="match status" value="1"/>
</dbReference>
<dbReference type="InterPro" id="IPR000120">
    <property type="entry name" value="Amidase"/>
</dbReference>
<evidence type="ECO:0000313" key="2">
    <source>
        <dbReference type="EMBL" id="MBL1079803.1"/>
    </source>
</evidence>
<keyword evidence="3" id="KW-1185">Reference proteome</keyword>